<organism evidence="6 7">
    <name type="scientific">Aquabacterium soli</name>
    <dbReference type="NCBI Taxonomy" id="2493092"/>
    <lineage>
        <taxon>Bacteria</taxon>
        <taxon>Pseudomonadati</taxon>
        <taxon>Pseudomonadota</taxon>
        <taxon>Betaproteobacteria</taxon>
        <taxon>Burkholderiales</taxon>
        <taxon>Aquabacterium</taxon>
    </lineage>
</organism>
<dbReference type="Pfam" id="PF00753">
    <property type="entry name" value="Lactamase_B"/>
    <property type="match status" value="1"/>
</dbReference>
<proteinExistence type="inferred from homology"/>
<comment type="caution">
    <text evidence="6">The sequence shown here is derived from an EMBL/GenBank/DDBJ whole genome shotgun (WGS) entry which is preliminary data.</text>
</comment>
<dbReference type="EMBL" id="RSED01000002">
    <property type="protein sequence ID" value="RRS05979.1"/>
    <property type="molecule type" value="Genomic_DNA"/>
</dbReference>
<dbReference type="Gene3D" id="3.60.15.10">
    <property type="entry name" value="Ribonuclease Z/Hydroxyacylglutathione hydrolase-like"/>
    <property type="match status" value="1"/>
</dbReference>
<dbReference type="SUPFAM" id="SSF56281">
    <property type="entry name" value="Metallo-hydrolase/oxidoreductase"/>
    <property type="match status" value="1"/>
</dbReference>
<evidence type="ECO:0000256" key="2">
    <source>
        <dbReference type="ARBA" id="ARBA00022723"/>
    </source>
</evidence>
<comment type="similarity">
    <text evidence="1">Belongs to the metallo-beta-lactamase superfamily.</text>
</comment>
<accession>A0A426VGP2</accession>
<feature type="domain" description="Metallo-beta-lactamase" evidence="5">
    <location>
        <begin position="94"/>
        <end position="318"/>
    </location>
</feature>
<dbReference type="AlphaFoldDB" id="A0A426VGP2"/>
<keyword evidence="3 6" id="KW-0378">Hydrolase</keyword>
<dbReference type="PANTHER" id="PTHR42978:SF3">
    <property type="entry name" value="BLR3078 PROTEIN"/>
    <property type="match status" value="1"/>
</dbReference>
<keyword evidence="2" id="KW-0479">Metal-binding</keyword>
<dbReference type="CDD" id="cd07730">
    <property type="entry name" value="metallo-hydrolase-like_MBL-fold"/>
    <property type="match status" value="1"/>
</dbReference>
<dbReference type="InterPro" id="IPR051013">
    <property type="entry name" value="MBL_superfamily_lactonases"/>
</dbReference>
<evidence type="ECO:0000313" key="6">
    <source>
        <dbReference type="EMBL" id="RRS05979.1"/>
    </source>
</evidence>
<dbReference type="InterPro" id="IPR001279">
    <property type="entry name" value="Metallo-B-lactamas"/>
</dbReference>
<evidence type="ECO:0000256" key="4">
    <source>
        <dbReference type="ARBA" id="ARBA00022833"/>
    </source>
</evidence>
<dbReference type="Proteomes" id="UP000269265">
    <property type="component" value="Unassembled WGS sequence"/>
</dbReference>
<evidence type="ECO:0000256" key="1">
    <source>
        <dbReference type="ARBA" id="ARBA00007749"/>
    </source>
</evidence>
<dbReference type="SMART" id="SM00849">
    <property type="entry name" value="Lactamase_B"/>
    <property type="match status" value="1"/>
</dbReference>
<keyword evidence="7" id="KW-1185">Reference proteome</keyword>
<dbReference type="GO" id="GO:0016787">
    <property type="term" value="F:hydrolase activity"/>
    <property type="evidence" value="ECO:0007669"/>
    <property type="project" value="UniProtKB-KW"/>
</dbReference>
<evidence type="ECO:0000259" key="5">
    <source>
        <dbReference type="SMART" id="SM00849"/>
    </source>
</evidence>
<sequence>MTKTTSLRPPHLLWKRAGWAVLGLILLLALGCGLISAGDHKLPVGPELAGLATFPAAQPPQGLAFTTLQTSQSNGAAEALIVAGGRWWVHRRPVQVAVLVRHPKGQLLFDTGLGRQVDAQFAGNNLFHRQVFAYERGGRLPVADQLQRQGWPLKDIKMIVPSHMHWDHISGLPDFPDAEVWATPAEREEAGHAHAPAFLRSQFDGVKHWRELRFEGPPVLGFAHSHDVFGDGSVLLLPLGGHTAGQVGMLLSLPSGQCYLFTGDVTWAIEGFHKPADRSWLLRRILPLDHDPAANQAAIVHIHQLMKRHPGITVVPAHDENVLKSLPHFPELRN</sequence>
<keyword evidence="4" id="KW-0862">Zinc</keyword>
<dbReference type="GO" id="GO:0046872">
    <property type="term" value="F:metal ion binding"/>
    <property type="evidence" value="ECO:0007669"/>
    <property type="project" value="UniProtKB-KW"/>
</dbReference>
<gene>
    <name evidence="6" type="ORF">EIP75_03755</name>
</gene>
<name>A0A426VGP2_9BURK</name>
<dbReference type="PANTHER" id="PTHR42978">
    <property type="entry name" value="QUORUM-QUENCHING LACTONASE YTNP-RELATED-RELATED"/>
    <property type="match status" value="1"/>
</dbReference>
<protein>
    <submittedName>
        <fullName evidence="6">MBL fold metallo-hydrolase</fullName>
    </submittedName>
</protein>
<dbReference type="PROSITE" id="PS51257">
    <property type="entry name" value="PROKAR_LIPOPROTEIN"/>
    <property type="match status" value="1"/>
</dbReference>
<reference evidence="6 7" key="1">
    <citation type="submission" date="2018-12" db="EMBL/GenBank/DDBJ databases">
        <title>The whole draft genome of Aquabacterium sp. SJQ9.</title>
        <authorList>
            <person name="Sun L."/>
            <person name="Gao X."/>
            <person name="Chen W."/>
            <person name="Huang K."/>
        </authorList>
    </citation>
    <scope>NUCLEOTIDE SEQUENCE [LARGE SCALE GENOMIC DNA]</scope>
    <source>
        <strain evidence="6 7">SJQ9</strain>
    </source>
</reference>
<dbReference type="InterPro" id="IPR036866">
    <property type="entry name" value="RibonucZ/Hydroxyglut_hydro"/>
</dbReference>
<evidence type="ECO:0000313" key="7">
    <source>
        <dbReference type="Proteomes" id="UP000269265"/>
    </source>
</evidence>
<evidence type="ECO:0000256" key="3">
    <source>
        <dbReference type="ARBA" id="ARBA00022801"/>
    </source>
</evidence>